<reference evidence="3" key="1">
    <citation type="journal article" date="2014" name="Int. J. Syst. Evol. Microbiol.">
        <title>Complete genome sequence of Corynebacterium casei LMG S-19264T (=DSM 44701T), isolated from a smear-ripened cheese.</title>
        <authorList>
            <consortium name="US DOE Joint Genome Institute (JGI-PGF)"/>
            <person name="Walter F."/>
            <person name="Albersmeier A."/>
            <person name="Kalinowski J."/>
            <person name="Ruckert C."/>
        </authorList>
    </citation>
    <scope>NUCLEOTIDE SEQUENCE</scope>
    <source>
        <strain evidence="3">KCTC 12113</strain>
    </source>
</reference>
<keyword evidence="2" id="KW-1133">Transmembrane helix</keyword>
<dbReference type="InterPro" id="IPR025737">
    <property type="entry name" value="FApF"/>
</dbReference>
<organism evidence="3 4">
    <name type="scientific">Arenibacter certesii</name>
    <dbReference type="NCBI Taxonomy" id="228955"/>
    <lineage>
        <taxon>Bacteria</taxon>
        <taxon>Pseudomonadati</taxon>
        <taxon>Bacteroidota</taxon>
        <taxon>Flavobacteriia</taxon>
        <taxon>Flavobacteriales</taxon>
        <taxon>Flavobacteriaceae</taxon>
        <taxon>Arenibacter</taxon>
    </lineage>
</organism>
<keyword evidence="2" id="KW-0472">Membrane</keyword>
<comment type="caution">
    <text evidence="3">The sequence shown here is derived from an EMBL/GenBank/DDBJ whole genome shotgun (WGS) entry which is preliminary data.</text>
</comment>
<protein>
    <recommendedName>
        <fullName evidence="5">Transporter</fullName>
    </recommendedName>
</protein>
<proteinExistence type="predicted"/>
<accession>A0A918MIT7</accession>
<sequence length="337" mass="38158">MTYYGSLKQLNLLFIVAFVSIPFCGLSQYTEIINSNRPGLSVSAYSVGTNVLQAEFGAGFEQRDHSRLATESNLLGADISLRYGLFFETLEINYEGTFDHQNKTYLNTGVEITNSDFSRNRLGLKFLIFDPFRNSENNKPNLYSWKANNKFRVKNLIPAISIYAGANFVLGDNPFYRDEKIISPRVMIVTQNKITSRMELISNIAYDRIGTEFPEWNYTISLSHALNNPKWSVFIENQGIKSDRYADALLRGGVAHLLGNNMQVDLNFGASFKDTPSRIFGGMGMSYRLDMHQDKIKAISDQDPNGNGGPIRKKDMLKKSKKKSKKDKKVTNSEIDF</sequence>
<dbReference type="Proteomes" id="UP000634668">
    <property type="component" value="Unassembled WGS sequence"/>
</dbReference>
<dbReference type="EMBL" id="BMWP01000004">
    <property type="protein sequence ID" value="GGW26037.1"/>
    <property type="molecule type" value="Genomic_DNA"/>
</dbReference>
<dbReference type="Pfam" id="PF13557">
    <property type="entry name" value="Phenol_MetA_deg"/>
    <property type="match status" value="1"/>
</dbReference>
<keyword evidence="4" id="KW-1185">Reference proteome</keyword>
<dbReference type="RefSeq" id="WP_034234915.1">
    <property type="nucleotide sequence ID" value="NZ_BMWP01000004.1"/>
</dbReference>
<evidence type="ECO:0000313" key="3">
    <source>
        <dbReference type="EMBL" id="GGW26037.1"/>
    </source>
</evidence>
<name>A0A918MIT7_9FLAO</name>
<evidence type="ECO:0000256" key="1">
    <source>
        <dbReference type="SAM" id="MobiDB-lite"/>
    </source>
</evidence>
<feature type="transmembrane region" description="Helical" evidence="2">
    <location>
        <begin position="12"/>
        <end position="30"/>
    </location>
</feature>
<reference evidence="3" key="2">
    <citation type="submission" date="2020-09" db="EMBL/GenBank/DDBJ databases">
        <authorList>
            <person name="Sun Q."/>
            <person name="Kim S."/>
        </authorList>
    </citation>
    <scope>NUCLEOTIDE SEQUENCE</scope>
    <source>
        <strain evidence="3">KCTC 12113</strain>
    </source>
</reference>
<feature type="region of interest" description="Disordered" evidence="1">
    <location>
        <begin position="299"/>
        <end position="337"/>
    </location>
</feature>
<evidence type="ECO:0008006" key="5">
    <source>
        <dbReference type="Google" id="ProtNLM"/>
    </source>
</evidence>
<keyword evidence="2" id="KW-0812">Transmembrane</keyword>
<dbReference type="AlphaFoldDB" id="A0A918MIT7"/>
<evidence type="ECO:0000313" key="4">
    <source>
        <dbReference type="Proteomes" id="UP000634668"/>
    </source>
</evidence>
<evidence type="ECO:0000256" key="2">
    <source>
        <dbReference type="SAM" id="Phobius"/>
    </source>
</evidence>
<feature type="compositionally biased region" description="Basic residues" evidence="1">
    <location>
        <begin position="319"/>
        <end position="328"/>
    </location>
</feature>
<gene>
    <name evidence="3" type="ORF">GCM10007383_08760</name>
</gene>